<keyword evidence="2" id="KW-1185">Reference proteome</keyword>
<organism evidence="1 2">
    <name type="scientific">Araneus ventricosus</name>
    <name type="common">Orbweaver spider</name>
    <name type="synonym">Epeira ventricosa</name>
    <dbReference type="NCBI Taxonomy" id="182803"/>
    <lineage>
        <taxon>Eukaryota</taxon>
        <taxon>Metazoa</taxon>
        <taxon>Ecdysozoa</taxon>
        <taxon>Arthropoda</taxon>
        <taxon>Chelicerata</taxon>
        <taxon>Arachnida</taxon>
        <taxon>Araneae</taxon>
        <taxon>Araneomorphae</taxon>
        <taxon>Entelegynae</taxon>
        <taxon>Araneoidea</taxon>
        <taxon>Araneidae</taxon>
        <taxon>Araneus</taxon>
    </lineage>
</organism>
<sequence length="100" mass="11191">MVDNGLSTRQYERILEHAENPNCKLYPSYHKVKEDKQGPSPMLSGCNPVMGSWCMCRRMTEEFVHSASVICRGGNACSTLSMANLVGVSVYDYRIAKLLD</sequence>
<evidence type="ECO:0000313" key="1">
    <source>
        <dbReference type="EMBL" id="GBN39556.1"/>
    </source>
</evidence>
<reference evidence="1 2" key="1">
    <citation type="journal article" date="2019" name="Sci. Rep.">
        <title>Orb-weaving spider Araneus ventricosus genome elucidates the spidroin gene catalogue.</title>
        <authorList>
            <person name="Kono N."/>
            <person name="Nakamura H."/>
            <person name="Ohtoshi R."/>
            <person name="Moran D.A.P."/>
            <person name="Shinohara A."/>
            <person name="Yoshida Y."/>
            <person name="Fujiwara M."/>
            <person name="Mori M."/>
            <person name="Tomita M."/>
            <person name="Arakawa K."/>
        </authorList>
    </citation>
    <scope>NUCLEOTIDE SEQUENCE [LARGE SCALE GENOMIC DNA]</scope>
</reference>
<dbReference type="EMBL" id="BGPR01009366">
    <property type="protein sequence ID" value="GBN39556.1"/>
    <property type="molecule type" value="Genomic_DNA"/>
</dbReference>
<evidence type="ECO:0000313" key="2">
    <source>
        <dbReference type="Proteomes" id="UP000499080"/>
    </source>
</evidence>
<accession>A0A4Y2NPA4</accession>
<name>A0A4Y2NPA4_ARAVE</name>
<dbReference type="Proteomes" id="UP000499080">
    <property type="component" value="Unassembled WGS sequence"/>
</dbReference>
<proteinExistence type="predicted"/>
<dbReference type="AlphaFoldDB" id="A0A4Y2NPA4"/>
<comment type="caution">
    <text evidence="1">The sequence shown here is derived from an EMBL/GenBank/DDBJ whole genome shotgun (WGS) entry which is preliminary data.</text>
</comment>
<protein>
    <submittedName>
        <fullName evidence="1">Uncharacterized protein</fullName>
    </submittedName>
</protein>
<gene>
    <name evidence="1" type="ORF">AVEN_158803_1</name>
</gene>